<keyword evidence="2" id="KW-0678">Repressor</keyword>
<evidence type="ECO:0000256" key="2">
    <source>
        <dbReference type="HAMAP-Rule" id="MF_01477"/>
    </source>
</evidence>
<organism evidence="3 4">
    <name type="scientific">Xanthomonas chitinilytica</name>
    <dbReference type="NCBI Taxonomy" id="2989819"/>
    <lineage>
        <taxon>Bacteria</taxon>
        <taxon>Pseudomonadati</taxon>
        <taxon>Pseudomonadota</taxon>
        <taxon>Gammaproteobacteria</taxon>
        <taxon>Lysobacterales</taxon>
        <taxon>Lysobacteraceae</taxon>
        <taxon>Xanthomonas</taxon>
    </lineage>
</organism>
<evidence type="ECO:0000313" key="3">
    <source>
        <dbReference type="EMBL" id="MCW4471212.1"/>
    </source>
</evidence>
<name>A0ABT3JRT8_9XANT</name>
<comment type="similarity">
    <text evidence="1 2">Belongs to the Iojap/RsfS family.</text>
</comment>
<dbReference type="HAMAP" id="MF_01477">
    <property type="entry name" value="Iojap_RsfS"/>
    <property type="match status" value="1"/>
</dbReference>
<gene>
    <name evidence="2 3" type="primary">rsfS</name>
    <name evidence="3" type="ORF">OK345_01640</name>
</gene>
<accession>A0ABT3JRT8</accession>
<dbReference type="EMBL" id="JAPCHY010000001">
    <property type="protein sequence ID" value="MCW4471212.1"/>
    <property type="molecule type" value="Genomic_DNA"/>
</dbReference>
<keyword evidence="2" id="KW-0963">Cytoplasm</keyword>
<dbReference type="Proteomes" id="UP001209922">
    <property type="component" value="Unassembled WGS sequence"/>
</dbReference>
<protein>
    <recommendedName>
        <fullName evidence="2">Ribosomal silencing factor RsfS</fullName>
    </recommendedName>
</protein>
<dbReference type="Pfam" id="PF02410">
    <property type="entry name" value="RsfS"/>
    <property type="match status" value="1"/>
</dbReference>
<dbReference type="PANTHER" id="PTHR21043">
    <property type="entry name" value="IOJAP SUPERFAMILY ORTHOLOG"/>
    <property type="match status" value="1"/>
</dbReference>
<evidence type="ECO:0000313" key="4">
    <source>
        <dbReference type="Proteomes" id="UP001209922"/>
    </source>
</evidence>
<comment type="function">
    <text evidence="2">Functions as a ribosomal silencing factor. Interacts with ribosomal protein uL14 (rplN), blocking formation of intersubunit bridge B8. Prevents association of the 30S and 50S ribosomal subunits and the formation of functional ribosomes, thus repressing translation.</text>
</comment>
<sequence>MTTEAQVIKTQLPSPPPSVPDLLAAVRGAVEELKAKDLSEIDVRGKSSVADYMVVVSGTSSRHVKSIADEVVKFAKNLGVMPLGVEGEREAEWVLVDLGDVIVHVMLPRVREFYALERLWTVGDQPPADPADEDTLAG</sequence>
<dbReference type="PANTHER" id="PTHR21043:SF0">
    <property type="entry name" value="MITOCHONDRIAL ASSEMBLY OF RIBOSOMAL LARGE SUBUNIT PROTEIN 1"/>
    <property type="match status" value="1"/>
</dbReference>
<dbReference type="InterPro" id="IPR004394">
    <property type="entry name" value="Iojap/RsfS/C7orf30"/>
</dbReference>
<proteinExistence type="inferred from homology"/>
<dbReference type="Gene3D" id="3.30.460.10">
    <property type="entry name" value="Beta Polymerase, domain 2"/>
    <property type="match status" value="1"/>
</dbReference>
<dbReference type="InterPro" id="IPR043519">
    <property type="entry name" value="NT_sf"/>
</dbReference>
<comment type="subcellular location">
    <subcellularLocation>
        <location evidence="2">Cytoplasm</location>
    </subcellularLocation>
</comment>
<keyword evidence="2" id="KW-0810">Translation regulation</keyword>
<comment type="caution">
    <text evidence="3">The sequence shown here is derived from an EMBL/GenBank/DDBJ whole genome shotgun (WGS) entry which is preliminary data.</text>
</comment>
<comment type="subunit">
    <text evidence="2">Interacts with ribosomal protein uL14 (rplN).</text>
</comment>
<dbReference type="RefSeq" id="WP_265126152.1">
    <property type="nucleotide sequence ID" value="NZ_JAPCHY010000001.1"/>
</dbReference>
<dbReference type="NCBIfam" id="TIGR00090">
    <property type="entry name" value="rsfS_iojap_ybeB"/>
    <property type="match status" value="1"/>
</dbReference>
<dbReference type="SUPFAM" id="SSF81301">
    <property type="entry name" value="Nucleotidyltransferase"/>
    <property type="match status" value="1"/>
</dbReference>
<reference evidence="3 4" key="1">
    <citation type="submission" date="2022-10" db="EMBL/GenBank/DDBJ databases">
        <title>Xanthomonas sp. H13-6.</title>
        <authorList>
            <person name="Liu X."/>
            <person name="Deng Z."/>
            <person name="Jiang Y."/>
            <person name="Yu T."/>
            <person name="Ai J."/>
        </authorList>
    </citation>
    <scope>NUCLEOTIDE SEQUENCE [LARGE SCALE GENOMIC DNA]</scope>
    <source>
        <strain evidence="3 4">H13-6</strain>
    </source>
</reference>
<keyword evidence="4" id="KW-1185">Reference proteome</keyword>
<evidence type="ECO:0000256" key="1">
    <source>
        <dbReference type="ARBA" id="ARBA00010574"/>
    </source>
</evidence>